<evidence type="ECO:0000259" key="8">
    <source>
        <dbReference type="Pfam" id="PF00155"/>
    </source>
</evidence>
<dbReference type="CDD" id="cd00609">
    <property type="entry name" value="AAT_like"/>
    <property type="match status" value="1"/>
</dbReference>
<keyword evidence="10" id="KW-1185">Reference proteome</keyword>
<dbReference type="PANTHER" id="PTHR46383:SF2">
    <property type="entry name" value="AMINOTRANSFERASE"/>
    <property type="match status" value="1"/>
</dbReference>
<evidence type="ECO:0000313" key="9">
    <source>
        <dbReference type="EMBL" id="GAK44630.1"/>
    </source>
</evidence>
<dbReference type="InterPro" id="IPR015421">
    <property type="entry name" value="PyrdxlP-dep_Trfase_major"/>
</dbReference>
<protein>
    <recommendedName>
        <fullName evidence="3">aspartate transaminase</fullName>
        <ecNumber evidence="3">2.6.1.1</ecNumber>
    </recommendedName>
</protein>
<gene>
    <name evidence="9" type="ORF">M2A_1129</name>
</gene>
<keyword evidence="6" id="KW-0663">Pyridoxal phosphate</keyword>
<dbReference type="InterPro" id="IPR004839">
    <property type="entry name" value="Aminotransferase_I/II_large"/>
</dbReference>
<dbReference type="GO" id="GO:0004069">
    <property type="term" value="F:L-aspartate:2-oxoglutarate aminotransferase activity"/>
    <property type="evidence" value="ECO:0007669"/>
    <property type="project" value="UniProtKB-EC"/>
</dbReference>
<dbReference type="InterPro" id="IPR050596">
    <property type="entry name" value="AspAT/PAT-like"/>
</dbReference>
<evidence type="ECO:0000256" key="3">
    <source>
        <dbReference type="ARBA" id="ARBA00012753"/>
    </source>
</evidence>
<dbReference type="Proteomes" id="UP000028702">
    <property type="component" value="Unassembled WGS sequence"/>
</dbReference>
<dbReference type="AlphaFoldDB" id="A0A081B9B2"/>
<dbReference type="eggNOG" id="COG0436">
    <property type="taxonomic scope" value="Bacteria"/>
</dbReference>
<dbReference type="EMBL" id="BBIO01000004">
    <property type="protein sequence ID" value="GAK44630.1"/>
    <property type="molecule type" value="Genomic_DNA"/>
</dbReference>
<comment type="caution">
    <text evidence="9">The sequence shown here is derived from an EMBL/GenBank/DDBJ whole genome shotgun (WGS) entry which is preliminary data.</text>
</comment>
<accession>A0A081B9B2</accession>
<dbReference type="STRING" id="1333998.M2A_1129"/>
<evidence type="ECO:0000256" key="2">
    <source>
        <dbReference type="ARBA" id="ARBA00007441"/>
    </source>
</evidence>
<evidence type="ECO:0000313" key="10">
    <source>
        <dbReference type="Proteomes" id="UP000028702"/>
    </source>
</evidence>
<dbReference type="Pfam" id="PF00155">
    <property type="entry name" value="Aminotran_1_2"/>
    <property type="match status" value="1"/>
</dbReference>
<evidence type="ECO:0000256" key="1">
    <source>
        <dbReference type="ARBA" id="ARBA00001933"/>
    </source>
</evidence>
<dbReference type="GO" id="GO:0006520">
    <property type="term" value="P:amino acid metabolic process"/>
    <property type="evidence" value="ECO:0007669"/>
    <property type="project" value="InterPro"/>
</dbReference>
<evidence type="ECO:0000256" key="6">
    <source>
        <dbReference type="ARBA" id="ARBA00022898"/>
    </source>
</evidence>
<dbReference type="EC" id="2.6.1.1" evidence="3"/>
<dbReference type="InterPro" id="IPR015424">
    <property type="entry name" value="PyrdxlP-dep_Trfase"/>
</dbReference>
<feature type="domain" description="Aminotransferase class I/classII large" evidence="8">
    <location>
        <begin position="31"/>
        <end position="379"/>
    </location>
</feature>
<comment type="similarity">
    <text evidence="2">Belongs to the class-I pyridoxal-phosphate-dependent aminotransferase family.</text>
</comment>
<evidence type="ECO:0000256" key="5">
    <source>
        <dbReference type="ARBA" id="ARBA00022679"/>
    </source>
</evidence>
<dbReference type="SUPFAM" id="SSF53383">
    <property type="entry name" value="PLP-dependent transferases"/>
    <property type="match status" value="1"/>
</dbReference>
<dbReference type="GO" id="GO:0030170">
    <property type="term" value="F:pyridoxal phosphate binding"/>
    <property type="evidence" value="ECO:0007669"/>
    <property type="project" value="InterPro"/>
</dbReference>
<keyword evidence="4" id="KW-0032">Aminotransferase</keyword>
<dbReference type="PANTHER" id="PTHR46383">
    <property type="entry name" value="ASPARTATE AMINOTRANSFERASE"/>
    <property type="match status" value="1"/>
</dbReference>
<sequence>MSQLSQRSDVAAFLAMDIMRDANALSAAGEDIMRLEVGQPALAAPDEIRKAAAHALEADRLAYTDALGMPALKARIARHYQETYGHGPDAADVIVTPGSSGGFILSFTACFETGDKVGLAEPGYPAYRNILKALGVEAVGIPVGPETGWQLTVDLVQEAEKKHGPLAGIMVASPANPTGTMQSPETLGALIADCEAHERWFISDEIYHGITFNQRAVSAAGKGDHVIVVNSFSKYYCMTGWRLGWLAVPPRVTRTIERLAQNLFISAPSLSQIAAMAAFDAQPELDRRVAGYARNRNILLEGLPEVGITHIAPADGAFYLYADVSNLTDDAIGFCKRMLHEAKVAATPGLDFDPVRGHKFVRFSYAGAEADMAEAVRRLKAWL</sequence>
<reference evidence="9 10" key="1">
    <citation type="submission" date="2014-07" db="EMBL/GenBank/DDBJ databases">
        <title>Tepidicaulis marinum gen. nov., sp. nov., a novel marine bacterium denitrifying nitrate to nitrous oxide strictly under microaerobic conditions.</title>
        <authorList>
            <person name="Takeuchi M."/>
            <person name="Yamagishi T."/>
            <person name="Kamagata Y."/>
            <person name="Oshima K."/>
            <person name="Hattori M."/>
            <person name="Katayama T."/>
            <person name="Hanada S."/>
            <person name="Tamaki H."/>
            <person name="Marumo K."/>
            <person name="Maeda H."/>
            <person name="Nedachi M."/>
            <person name="Iwasaki W."/>
            <person name="Suwa Y."/>
            <person name="Sakata S."/>
        </authorList>
    </citation>
    <scope>NUCLEOTIDE SEQUENCE [LARGE SCALE GENOMIC DNA]</scope>
    <source>
        <strain evidence="9 10">MA2</strain>
    </source>
</reference>
<name>A0A081B9B2_9HYPH</name>
<keyword evidence="5" id="KW-0808">Transferase</keyword>
<organism evidence="9 10">
    <name type="scientific">Tepidicaulis marinus</name>
    <dbReference type="NCBI Taxonomy" id="1333998"/>
    <lineage>
        <taxon>Bacteria</taxon>
        <taxon>Pseudomonadati</taxon>
        <taxon>Pseudomonadota</taxon>
        <taxon>Alphaproteobacteria</taxon>
        <taxon>Hyphomicrobiales</taxon>
        <taxon>Parvibaculaceae</taxon>
        <taxon>Tepidicaulis</taxon>
    </lineage>
</organism>
<evidence type="ECO:0000256" key="4">
    <source>
        <dbReference type="ARBA" id="ARBA00022576"/>
    </source>
</evidence>
<evidence type="ECO:0000256" key="7">
    <source>
        <dbReference type="ARBA" id="ARBA00049185"/>
    </source>
</evidence>
<dbReference type="Gene3D" id="3.40.640.10">
    <property type="entry name" value="Type I PLP-dependent aspartate aminotransferase-like (Major domain)"/>
    <property type="match status" value="1"/>
</dbReference>
<comment type="cofactor">
    <cofactor evidence="1">
        <name>pyridoxal 5'-phosphate</name>
        <dbReference type="ChEBI" id="CHEBI:597326"/>
    </cofactor>
</comment>
<proteinExistence type="inferred from homology"/>
<comment type="catalytic activity">
    <reaction evidence="7">
        <text>L-aspartate + 2-oxoglutarate = oxaloacetate + L-glutamate</text>
        <dbReference type="Rhea" id="RHEA:21824"/>
        <dbReference type="ChEBI" id="CHEBI:16452"/>
        <dbReference type="ChEBI" id="CHEBI:16810"/>
        <dbReference type="ChEBI" id="CHEBI:29985"/>
        <dbReference type="ChEBI" id="CHEBI:29991"/>
        <dbReference type="EC" id="2.6.1.1"/>
    </reaction>
</comment>